<dbReference type="InterPro" id="IPR029188">
    <property type="entry name" value="Rrp14_N"/>
</dbReference>
<gene>
    <name evidence="7" type="ORF">AQUCO_00700967v1</name>
</gene>
<keyword evidence="8" id="KW-1185">Reference proteome</keyword>
<dbReference type="GO" id="GO:0042274">
    <property type="term" value="P:ribosomal small subunit biogenesis"/>
    <property type="evidence" value="ECO:0007669"/>
    <property type="project" value="TreeGrafter"/>
</dbReference>
<dbReference type="FunCoup" id="A0A2G5EMJ1">
    <property type="interactions" value="869"/>
</dbReference>
<feature type="domain" description="Ribosomal RNA-processing protein 14/surfeit locus protein 6 C-terminal" evidence="5">
    <location>
        <begin position="165"/>
        <end position="342"/>
    </location>
</feature>
<dbReference type="GO" id="GO:0003723">
    <property type="term" value="F:RNA binding"/>
    <property type="evidence" value="ECO:0007669"/>
    <property type="project" value="TreeGrafter"/>
</dbReference>
<feature type="compositionally biased region" description="Basic and acidic residues" evidence="4">
    <location>
        <begin position="304"/>
        <end position="325"/>
    </location>
</feature>
<organism evidence="7 8">
    <name type="scientific">Aquilegia coerulea</name>
    <name type="common">Rocky mountain columbine</name>
    <dbReference type="NCBI Taxonomy" id="218851"/>
    <lineage>
        <taxon>Eukaryota</taxon>
        <taxon>Viridiplantae</taxon>
        <taxon>Streptophyta</taxon>
        <taxon>Embryophyta</taxon>
        <taxon>Tracheophyta</taxon>
        <taxon>Spermatophyta</taxon>
        <taxon>Magnoliopsida</taxon>
        <taxon>Ranunculales</taxon>
        <taxon>Ranunculaceae</taxon>
        <taxon>Thalictroideae</taxon>
        <taxon>Aquilegia</taxon>
    </lineage>
</organism>
<dbReference type="OrthoDB" id="444809at2759"/>
<dbReference type="InterPro" id="IPR007019">
    <property type="entry name" value="SURF6"/>
</dbReference>
<feature type="compositionally biased region" description="Basic and acidic residues" evidence="4">
    <location>
        <begin position="355"/>
        <end position="366"/>
    </location>
</feature>
<dbReference type="PANTHER" id="PTHR14369">
    <property type="entry name" value="SURFEIT LOCUS PROTEIN 6"/>
    <property type="match status" value="1"/>
</dbReference>
<protein>
    <recommendedName>
        <fullName evidence="9">Ribosomal RNA-processing protein 14/surfeit locus protein 6 C-terminal domain-containing protein</fullName>
    </recommendedName>
</protein>
<feature type="region of interest" description="Disordered" evidence="4">
    <location>
        <begin position="171"/>
        <end position="206"/>
    </location>
</feature>
<feature type="region of interest" description="Disordered" evidence="4">
    <location>
        <begin position="291"/>
        <end position="366"/>
    </location>
</feature>
<dbReference type="Pfam" id="PF15459">
    <property type="entry name" value="RRP14"/>
    <property type="match status" value="1"/>
</dbReference>
<evidence type="ECO:0000259" key="5">
    <source>
        <dbReference type="Pfam" id="PF04935"/>
    </source>
</evidence>
<evidence type="ECO:0000256" key="2">
    <source>
        <dbReference type="ARBA" id="ARBA00005904"/>
    </source>
</evidence>
<reference evidence="7 8" key="1">
    <citation type="submission" date="2017-09" db="EMBL/GenBank/DDBJ databases">
        <title>WGS assembly of Aquilegia coerulea Goldsmith.</title>
        <authorList>
            <person name="Hodges S."/>
            <person name="Kramer E."/>
            <person name="Nordborg M."/>
            <person name="Tomkins J."/>
            <person name="Borevitz J."/>
            <person name="Derieg N."/>
            <person name="Yan J."/>
            <person name="Mihaltcheva S."/>
            <person name="Hayes R.D."/>
            <person name="Rokhsar D."/>
        </authorList>
    </citation>
    <scope>NUCLEOTIDE SEQUENCE [LARGE SCALE GENOMIC DNA]</scope>
    <source>
        <strain evidence="8">cv. Goldsmith</strain>
    </source>
</reference>
<evidence type="ECO:0000256" key="1">
    <source>
        <dbReference type="ARBA" id="ARBA00004123"/>
    </source>
</evidence>
<evidence type="ECO:0000259" key="6">
    <source>
        <dbReference type="Pfam" id="PF15459"/>
    </source>
</evidence>
<dbReference type="PANTHER" id="PTHR14369:SF0">
    <property type="entry name" value="SURFEIT LOCUS PROTEIN 6"/>
    <property type="match status" value="1"/>
</dbReference>
<dbReference type="Proteomes" id="UP000230069">
    <property type="component" value="Unassembled WGS sequence"/>
</dbReference>
<feature type="domain" description="Ribosomal RNA-processing protein 14 N-terminal" evidence="6">
    <location>
        <begin position="39"/>
        <end position="99"/>
    </location>
</feature>
<accession>A0A2G5EMJ1</accession>
<feature type="region of interest" description="Disordered" evidence="4">
    <location>
        <begin position="1"/>
        <end position="21"/>
    </location>
</feature>
<evidence type="ECO:0000313" key="7">
    <source>
        <dbReference type="EMBL" id="PIA56964.1"/>
    </source>
</evidence>
<dbReference type="GO" id="GO:0042273">
    <property type="term" value="P:ribosomal large subunit biogenesis"/>
    <property type="evidence" value="ECO:0007669"/>
    <property type="project" value="TreeGrafter"/>
</dbReference>
<comment type="subcellular location">
    <subcellularLocation>
        <location evidence="1">Nucleus</location>
    </subcellularLocation>
</comment>
<feature type="compositionally biased region" description="Basic residues" evidence="4">
    <location>
        <begin position="294"/>
        <end position="303"/>
    </location>
</feature>
<dbReference type="InterPro" id="IPR029190">
    <property type="entry name" value="Rrp14/SURF6_C"/>
</dbReference>
<name>A0A2G5EMJ1_AQUCA</name>
<sequence>MKKRKQISSKPNSDFNPKSLIHKDSDCFDNLVEQIRQQITQDSKFFDNLVELIPSRFYLPVDDKQKPWFQGLSKAAKASAKKETKENIKKARLARLDPEKASTTLDLLKKSIDDEKKMQDSDDDDEEVEGKIEFENIGESNSINKRDDRAVTYEELRERLRRKIEQLRTKRNAEGLETPRDIKRREIREGKRKRSNEEDVKLKEEVEKKEKIEEEVSKATERLSFSHVKIGEEDEFGRKKKKKKLSKYQSLEEAKKLEEVKKDPELGKKFSWKTAADRAAGVKVHDDPKLINKSIKKDKKKHDKNVEKWKERIDSRDKVRNEKQQKRSGNIAERIQDKKNRRIAKREKKLMRPGFEGRKEGFITKS</sequence>
<dbReference type="EMBL" id="KZ305024">
    <property type="protein sequence ID" value="PIA56964.1"/>
    <property type="molecule type" value="Genomic_DNA"/>
</dbReference>
<dbReference type="AlphaFoldDB" id="A0A2G5EMJ1"/>
<evidence type="ECO:0008006" key="9">
    <source>
        <dbReference type="Google" id="ProtNLM"/>
    </source>
</evidence>
<evidence type="ECO:0000256" key="3">
    <source>
        <dbReference type="ARBA" id="ARBA00023242"/>
    </source>
</evidence>
<keyword evidence="3" id="KW-0539">Nucleus</keyword>
<feature type="compositionally biased region" description="Basic residues" evidence="4">
    <location>
        <begin position="339"/>
        <end position="351"/>
    </location>
</feature>
<dbReference type="Pfam" id="PF04935">
    <property type="entry name" value="SURF6"/>
    <property type="match status" value="1"/>
</dbReference>
<comment type="similarity">
    <text evidence="2">Belongs to the SURF6 family.</text>
</comment>
<evidence type="ECO:0000256" key="4">
    <source>
        <dbReference type="SAM" id="MobiDB-lite"/>
    </source>
</evidence>
<dbReference type="GO" id="GO:0005730">
    <property type="term" value="C:nucleolus"/>
    <property type="evidence" value="ECO:0007669"/>
    <property type="project" value="TreeGrafter"/>
</dbReference>
<proteinExistence type="inferred from homology"/>
<dbReference type="InParanoid" id="A0A2G5EMJ1"/>
<evidence type="ECO:0000313" key="8">
    <source>
        <dbReference type="Proteomes" id="UP000230069"/>
    </source>
</evidence>
<dbReference type="STRING" id="218851.A0A2G5EMJ1"/>
<dbReference type="GO" id="GO:0003677">
    <property type="term" value="F:DNA binding"/>
    <property type="evidence" value="ECO:0007669"/>
    <property type="project" value="TreeGrafter"/>
</dbReference>